<dbReference type="EMBL" id="JAQQWE010000003">
    <property type="protein sequence ID" value="KAK7959365.1"/>
    <property type="molecule type" value="Genomic_DNA"/>
</dbReference>
<organism evidence="2 3">
    <name type="scientific">Apiospora aurea</name>
    <dbReference type="NCBI Taxonomy" id="335848"/>
    <lineage>
        <taxon>Eukaryota</taxon>
        <taxon>Fungi</taxon>
        <taxon>Dikarya</taxon>
        <taxon>Ascomycota</taxon>
        <taxon>Pezizomycotina</taxon>
        <taxon>Sordariomycetes</taxon>
        <taxon>Xylariomycetidae</taxon>
        <taxon>Amphisphaeriales</taxon>
        <taxon>Apiosporaceae</taxon>
        <taxon>Apiospora</taxon>
    </lineage>
</organism>
<evidence type="ECO:0000313" key="2">
    <source>
        <dbReference type="EMBL" id="KAK7959365.1"/>
    </source>
</evidence>
<comment type="caution">
    <text evidence="2">The sequence shown here is derived from an EMBL/GenBank/DDBJ whole genome shotgun (WGS) entry which is preliminary data.</text>
</comment>
<proteinExistence type="predicted"/>
<name>A0ABR1QMQ3_9PEZI</name>
<gene>
    <name evidence="2" type="ORF">PG986_004219</name>
</gene>
<protein>
    <recommendedName>
        <fullName evidence="4">F-box domain-containing protein</fullName>
    </recommendedName>
</protein>
<evidence type="ECO:0000313" key="3">
    <source>
        <dbReference type="Proteomes" id="UP001391051"/>
    </source>
</evidence>
<reference evidence="2 3" key="1">
    <citation type="submission" date="2023-01" db="EMBL/GenBank/DDBJ databases">
        <title>Analysis of 21 Apiospora genomes using comparative genomics revels a genus with tremendous synthesis potential of carbohydrate active enzymes and secondary metabolites.</title>
        <authorList>
            <person name="Sorensen T."/>
        </authorList>
    </citation>
    <scope>NUCLEOTIDE SEQUENCE [LARGE SCALE GENOMIC DNA]</scope>
    <source>
        <strain evidence="2 3">CBS 24483</strain>
    </source>
</reference>
<evidence type="ECO:0008006" key="4">
    <source>
        <dbReference type="Google" id="ProtNLM"/>
    </source>
</evidence>
<keyword evidence="3" id="KW-1185">Reference proteome</keyword>
<feature type="region of interest" description="Disordered" evidence="1">
    <location>
        <begin position="54"/>
        <end position="75"/>
    </location>
</feature>
<dbReference type="Proteomes" id="UP001391051">
    <property type="component" value="Unassembled WGS sequence"/>
</dbReference>
<dbReference type="RefSeq" id="XP_066703068.1">
    <property type="nucleotide sequence ID" value="XM_066840441.1"/>
</dbReference>
<dbReference type="GeneID" id="92073503"/>
<evidence type="ECO:0000256" key="1">
    <source>
        <dbReference type="SAM" id="MobiDB-lite"/>
    </source>
</evidence>
<sequence length="282" mass="31680">MASRCHLDRLPDEILQHILDLAMDRDSPFYLDNPSPKREFPVPPDHTYPALEAADGSRDARCTPRHPFSRRPDHQRDWLAANGTSRRLRRLGRASFFRAKAIALTCDDQLMRAAAAADRGDDLPLWDVFRGARSPILNWRDLPDALACVRHLVLVDTRIQRPTWFLQLPKLLAPSGAFPRLRRCTLLYEYRLEPDRYPAQAQAAGGVDTSQHDPEWITAACALARPVPAELRELLLGVGASPQVEFEEALGPGARTWADVRGRWSGTSIPSCGSRRKPGWPS</sequence>
<accession>A0ABR1QMQ3</accession>